<comment type="subcellular location">
    <subcellularLocation>
        <location evidence="1">Membrane</location>
        <topology evidence="1">Multi-pass membrane protein</topology>
    </subcellularLocation>
</comment>
<feature type="transmembrane region" description="Helical" evidence="7">
    <location>
        <begin position="122"/>
        <end position="139"/>
    </location>
</feature>
<evidence type="ECO:0000313" key="10">
    <source>
        <dbReference type="EMBL" id="KAJ5599509.1"/>
    </source>
</evidence>
<evidence type="ECO:0000259" key="9">
    <source>
        <dbReference type="PROSITE" id="PS50850"/>
    </source>
</evidence>
<evidence type="ECO:0000256" key="6">
    <source>
        <dbReference type="SAM" id="MobiDB-lite"/>
    </source>
</evidence>
<feature type="transmembrane region" description="Helical" evidence="7">
    <location>
        <begin position="182"/>
        <end position="204"/>
    </location>
</feature>
<dbReference type="InterPro" id="IPR020846">
    <property type="entry name" value="MFS_dom"/>
</dbReference>
<reference evidence="10 11" key="1">
    <citation type="journal article" date="2023" name="IMA Fungus">
        <title>Comparative genomic study of the Penicillium genus elucidates a diverse pangenome and 15 lateral gene transfer events.</title>
        <authorList>
            <person name="Petersen C."/>
            <person name="Sorensen T."/>
            <person name="Nielsen M.R."/>
            <person name="Sondergaard T.E."/>
            <person name="Sorensen J.L."/>
            <person name="Fitzpatrick D.A."/>
            <person name="Frisvad J.C."/>
            <person name="Nielsen K.L."/>
        </authorList>
    </citation>
    <scope>NUCLEOTIDE SEQUENCE [LARGE SCALE GENOMIC DNA]</scope>
    <source>
        <strain evidence="10 11">IBT 29057</strain>
    </source>
</reference>
<dbReference type="InterPro" id="IPR036259">
    <property type="entry name" value="MFS_trans_sf"/>
</dbReference>
<dbReference type="GO" id="GO:0016020">
    <property type="term" value="C:membrane"/>
    <property type="evidence" value="ECO:0007669"/>
    <property type="project" value="UniProtKB-SubCell"/>
</dbReference>
<dbReference type="EMBL" id="JAQJAC010000001">
    <property type="protein sequence ID" value="KAJ5599509.1"/>
    <property type="molecule type" value="Genomic_DNA"/>
</dbReference>
<evidence type="ECO:0000256" key="1">
    <source>
        <dbReference type="ARBA" id="ARBA00004141"/>
    </source>
</evidence>
<feature type="chain" id="PRO_5042279955" evidence="8">
    <location>
        <begin position="24"/>
        <end position="500"/>
    </location>
</feature>
<feature type="transmembrane region" description="Helical" evidence="7">
    <location>
        <begin position="398"/>
        <end position="418"/>
    </location>
</feature>
<comment type="caution">
    <text evidence="10">The sequence shown here is derived from an EMBL/GenBank/DDBJ whole genome shotgun (WGS) entry which is preliminary data.</text>
</comment>
<feature type="domain" description="Major facilitator superfamily (MFS) profile" evidence="9">
    <location>
        <begin position="15"/>
        <end position="459"/>
    </location>
</feature>
<gene>
    <name evidence="10" type="ORF">N7450_000576</name>
</gene>
<organism evidence="10 11">
    <name type="scientific">Penicillium hetheringtonii</name>
    <dbReference type="NCBI Taxonomy" id="911720"/>
    <lineage>
        <taxon>Eukaryota</taxon>
        <taxon>Fungi</taxon>
        <taxon>Dikarya</taxon>
        <taxon>Ascomycota</taxon>
        <taxon>Pezizomycotina</taxon>
        <taxon>Eurotiomycetes</taxon>
        <taxon>Eurotiomycetidae</taxon>
        <taxon>Eurotiales</taxon>
        <taxon>Aspergillaceae</taxon>
        <taxon>Penicillium</taxon>
    </lineage>
</organism>
<evidence type="ECO:0000256" key="4">
    <source>
        <dbReference type="ARBA" id="ARBA00022989"/>
    </source>
</evidence>
<feature type="compositionally biased region" description="Low complexity" evidence="6">
    <location>
        <begin position="491"/>
        <end position="500"/>
    </location>
</feature>
<evidence type="ECO:0000256" key="2">
    <source>
        <dbReference type="ARBA" id="ARBA00010992"/>
    </source>
</evidence>
<evidence type="ECO:0000256" key="7">
    <source>
        <dbReference type="SAM" id="Phobius"/>
    </source>
</evidence>
<dbReference type="PANTHER" id="PTHR48022">
    <property type="entry name" value="PLASTIDIC GLUCOSE TRANSPORTER 4"/>
    <property type="match status" value="1"/>
</dbReference>
<dbReference type="InterPro" id="IPR050360">
    <property type="entry name" value="MFS_Sugar_Transporters"/>
</dbReference>
<dbReference type="Pfam" id="PF00083">
    <property type="entry name" value="Sugar_tr"/>
    <property type="match status" value="1"/>
</dbReference>
<feature type="transmembrane region" description="Helical" evidence="7">
    <location>
        <begin position="88"/>
        <end position="110"/>
    </location>
</feature>
<keyword evidence="5 7" id="KW-0472">Membrane</keyword>
<comment type="similarity">
    <text evidence="2">Belongs to the major facilitator superfamily. Sugar transporter (TC 2.A.1.1) family.</text>
</comment>
<keyword evidence="3 7" id="KW-0812">Transmembrane</keyword>
<feature type="transmembrane region" description="Helical" evidence="7">
    <location>
        <begin position="363"/>
        <end position="386"/>
    </location>
</feature>
<feature type="compositionally biased region" description="Basic and acidic residues" evidence="6">
    <location>
        <begin position="478"/>
        <end position="487"/>
    </location>
</feature>
<feature type="region of interest" description="Disordered" evidence="6">
    <location>
        <begin position="478"/>
        <end position="500"/>
    </location>
</feature>
<keyword evidence="4 7" id="KW-1133">Transmembrane helix</keyword>
<dbReference type="GO" id="GO:0005351">
    <property type="term" value="F:carbohydrate:proton symporter activity"/>
    <property type="evidence" value="ECO:0007669"/>
    <property type="project" value="TreeGrafter"/>
</dbReference>
<evidence type="ECO:0000256" key="5">
    <source>
        <dbReference type="ARBA" id="ARBA00023136"/>
    </source>
</evidence>
<feature type="signal peptide" evidence="8">
    <location>
        <begin position="1"/>
        <end position="23"/>
    </location>
</feature>
<dbReference type="InterPro" id="IPR005828">
    <property type="entry name" value="MFS_sugar_transport-like"/>
</dbReference>
<name>A0AAD6E2F7_9EURO</name>
<accession>A0AAD6E2F7</accession>
<dbReference type="PROSITE" id="PS50850">
    <property type="entry name" value="MFS"/>
    <property type="match status" value="1"/>
</dbReference>
<dbReference type="PANTHER" id="PTHR48022:SF77">
    <property type="entry name" value="MAJOR FACILITATOR SUPERFAMILY (MFS) PROFILE DOMAIN-CONTAINING PROTEIN"/>
    <property type="match status" value="1"/>
</dbReference>
<evidence type="ECO:0000256" key="3">
    <source>
        <dbReference type="ARBA" id="ARBA00022692"/>
    </source>
</evidence>
<dbReference type="Gene3D" id="1.20.1250.20">
    <property type="entry name" value="MFS general substrate transporter like domains"/>
    <property type="match status" value="1"/>
</dbReference>
<feature type="transmembrane region" description="Helical" evidence="7">
    <location>
        <begin position="331"/>
        <end position="351"/>
    </location>
</feature>
<proteinExistence type="inferred from homology"/>
<keyword evidence="11" id="KW-1185">Reference proteome</keyword>
<dbReference type="AlphaFoldDB" id="A0AAD6E2F7"/>
<evidence type="ECO:0000256" key="8">
    <source>
        <dbReference type="SAM" id="SignalP"/>
    </source>
</evidence>
<feature type="transmembrane region" description="Helical" evidence="7">
    <location>
        <begin position="438"/>
        <end position="455"/>
    </location>
</feature>
<sequence>MILDRRGVSPMLLFSTTLLVVSAFNYGFSDQAFASCQAMNSFERQFGIYNEKTGEWALEPLFTSLYNSLKAAGQIIGVFLGGWVSNTYGRRMCVFVMSIYALGSASVVISSTTQAQIQAGRALHYIYLGMQLAVIPTTLSEIAPARSRGGVSVLYWLAIKVGGLIVTSITRGTKTIQTNAAWRIPFGLLLVVPSIVICLVWFIAESPRWLLLRDRETEAFEALRKLKPQNMSEEDLRAEFDVLSLKVSGQLQKRSFSDLFTKPNRLRTFVVVMSNFFQQATGQAFASQYGTLFVKQLKSINPFSVTLGTNAVDIGAIIISASLIDVIGRRALFHTSSIFQTASLMTMGGLGTADSSNTSAKQGIVAMLMIFSFSWSLGWAPLTYVIGAELPSSPLREMTLQIAYFIKLITEFAVTFSYPYMETANTPGHVYLGGKLGFIYGSLSAVALLFGYFFMPETSRMELEEIDAKFAPQRDREVKEFDSSREEMGEETTTVTELSK</sequence>
<feature type="transmembrane region" description="Helical" evidence="7">
    <location>
        <begin position="151"/>
        <end position="170"/>
    </location>
</feature>
<keyword evidence="8" id="KW-0732">Signal</keyword>
<dbReference type="Proteomes" id="UP001216150">
    <property type="component" value="Unassembled WGS sequence"/>
</dbReference>
<protein>
    <submittedName>
        <fullName evidence="10">General substrate transporter</fullName>
    </submittedName>
</protein>
<feature type="transmembrane region" description="Helical" evidence="7">
    <location>
        <begin position="303"/>
        <end position="324"/>
    </location>
</feature>
<dbReference type="SUPFAM" id="SSF103473">
    <property type="entry name" value="MFS general substrate transporter"/>
    <property type="match status" value="1"/>
</dbReference>
<evidence type="ECO:0000313" key="11">
    <source>
        <dbReference type="Proteomes" id="UP001216150"/>
    </source>
</evidence>